<dbReference type="InParanoid" id="A0A259U0I1"/>
<feature type="binding site" evidence="6">
    <location>
        <position position="35"/>
    </location>
    <ligand>
        <name>[4Fe-4S] cluster</name>
        <dbReference type="ChEBI" id="CHEBI:49883"/>
    </ligand>
</feature>
<dbReference type="NCBIfam" id="NF005012">
    <property type="entry name" value="PRK06411.1"/>
    <property type="match status" value="1"/>
</dbReference>
<dbReference type="GO" id="GO:0045271">
    <property type="term" value="C:respiratory chain complex I"/>
    <property type="evidence" value="ECO:0007669"/>
    <property type="project" value="TreeGrafter"/>
</dbReference>
<dbReference type="Gene3D" id="3.40.50.12280">
    <property type="match status" value="1"/>
</dbReference>
<comment type="catalytic activity">
    <reaction evidence="6">
        <text>a quinone + NADH + 5 H(+)(in) = a quinol + NAD(+) + 4 H(+)(out)</text>
        <dbReference type="Rhea" id="RHEA:57888"/>
        <dbReference type="ChEBI" id="CHEBI:15378"/>
        <dbReference type="ChEBI" id="CHEBI:24646"/>
        <dbReference type="ChEBI" id="CHEBI:57540"/>
        <dbReference type="ChEBI" id="CHEBI:57945"/>
        <dbReference type="ChEBI" id="CHEBI:132124"/>
    </reaction>
</comment>
<comment type="caution">
    <text evidence="9">The sequence shown here is derived from an EMBL/GenBank/DDBJ whole genome shotgun (WGS) entry which is preliminary data.</text>
</comment>
<keyword evidence="5 6" id="KW-0520">NAD</keyword>
<dbReference type="NCBIfam" id="TIGR01957">
    <property type="entry name" value="nuoB_fam"/>
    <property type="match status" value="1"/>
</dbReference>
<dbReference type="GO" id="GO:0051539">
    <property type="term" value="F:4 iron, 4 sulfur cluster binding"/>
    <property type="evidence" value="ECO:0007669"/>
    <property type="project" value="UniProtKB-KW"/>
</dbReference>
<dbReference type="GO" id="GO:0048038">
    <property type="term" value="F:quinone binding"/>
    <property type="evidence" value="ECO:0007669"/>
    <property type="project" value="UniProtKB-KW"/>
</dbReference>
<dbReference type="GO" id="GO:0005886">
    <property type="term" value="C:plasma membrane"/>
    <property type="evidence" value="ECO:0007669"/>
    <property type="project" value="UniProtKB-SubCell"/>
</dbReference>
<keyword evidence="6 7" id="KW-0408">Iron</keyword>
<dbReference type="GO" id="GO:0015990">
    <property type="term" value="P:electron transport coupled proton transport"/>
    <property type="evidence" value="ECO:0007669"/>
    <property type="project" value="TreeGrafter"/>
</dbReference>
<evidence type="ECO:0000256" key="5">
    <source>
        <dbReference type="ARBA" id="ARBA00023027"/>
    </source>
</evidence>
<comment type="subunit">
    <text evidence="6">NDH-1 is composed of 14 different subunits. Subunits NuoB, C, D, E, F, and G constitute the peripheral sector of the complex.</text>
</comment>
<organism evidence="9 10">
    <name type="scientific">Rubricoccus marinus</name>
    <dbReference type="NCBI Taxonomy" id="716817"/>
    <lineage>
        <taxon>Bacteria</taxon>
        <taxon>Pseudomonadati</taxon>
        <taxon>Rhodothermota</taxon>
        <taxon>Rhodothermia</taxon>
        <taxon>Rhodothermales</taxon>
        <taxon>Rubricoccaceae</taxon>
        <taxon>Rubricoccus</taxon>
    </lineage>
</organism>
<dbReference type="SUPFAM" id="SSF56770">
    <property type="entry name" value="HydA/Nqo6-like"/>
    <property type="match status" value="1"/>
</dbReference>
<evidence type="ECO:0000256" key="7">
    <source>
        <dbReference type="RuleBase" id="RU004464"/>
    </source>
</evidence>
<dbReference type="GO" id="GO:0008137">
    <property type="term" value="F:NADH dehydrogenase (ubiquinone) activity"/>
    <property type="evidence" value="ECO:0007669"/>
    <property type="project" value="InterPro"/>
</dbReference>
<keyword evidence="6 7" id="KW-0411">Iron-sulfur</keyword>
<dbReference type="EMBL" id="MQWB01000001">
    <property type="protein sequence ID" value="OZC03446.1"/>
    <property type="molecule type" value="Genomic_DNA"/>
</dbReference>
<dbReference type="InterPro" id="IPR006138">
    <property type="entry name" value="NADH_UQ_OxRdtase_20Kd_su"/>
</dbReference>
<evidence type="ECO:0000313" key="10">
    <source>
        <dbReference type="Proteomes" id="UP000216446"/>
    </source>
</evidence>
<dbReference type="Proteomes" id="UP000216446">
    <property type="component" value="Unassembled WGS sequence"/>
</dbReference>
<dbReference type="GO" id="GO:0050136">
    <property type="term" value="F:NADH dehydrogenase (quinone) (non-electrogenic) activity"/>
    <property type="evidence" value="ECO:0007669"/>
    <property type="project" value="UniProtKB-UniRule"/>
</dbReference>
<dbReference type="Pfam" id="PF01058">
    <property type="entry name" value="Oxidored_q6"/>
    <property type="match status" value="1"/>
</dbReference>
<evidence type="ECO:0000256" key="6">
    <source>
        <dbReference type="HAMAP-Rule" id="MF_01356"/>
    </source>
</evidence>
<dbReference type="AlphaFoldDB" id="A0A259U0I1"/>
<dbReference type="GO" id="GO:0005506">
    <property type="term" value="F:iron ion binding"/>
    <property type="evidence" value="ECO:0007669"/>
    <property type="project" value="UniProtKB-UniRule"/>
</dbReference>
<dbReference type="PANTHER" id="PTHR11995">
    <property type="entry name" value="NADH DEHYDROGENASE"/>
    <property type="match status" value="1"/>
</dbReference>
<dbReference type="HAMAP" id="MF_01356">
    <property type="entry name" value="NDH1_NuoB"/>
    <property type="match status" value="1"/>
</dbReference>
<comment type="cofactor">
    <cofactor evidence="6">
        <name>[4Fe-4S] cluster</name>
        <dbReference type="ChEBI" id="CHEBI:49883"/>
    </cofactor>
    <text evidence="6">Binds 1 [4Fe-4S] cluster.</text>
</comment>
<feature type="domain" description="NADH:ubiquinone oxidoreductase-like 20kDa subunit" evidence="8">
    <location>
        <begin position="34"/>
        <end position="142"/>
    </location>
</feature>
<keyword evidence="6 7" id="KW-0479">Metal-binding</keyword>
<name>A0A259U0I1_9BACT</name>
<keyword evidence="6 7" id="KW-0004">4Fe-4S</keyword>
<dbReference type="OrthoDB" id="9786737at2"/>
<keyword evidence="6" id="KW-1003">Cell membrane</keyword>
<accession>A0A259U0I1</accession>
<evidence type="ECO:0000256" key="1">
    <source>
        <dbReference type="ARBA" id="ARBA00009173"/>
    </source>
</evidence>
<feature type="binding site" evidence="6">
    <location>
        <position position="100"/>
    </location>
    <ligand>
        <name>[4Fe-4S] cluster</name>
        <dbReference type="ChEBI" id="CHEBI:49883"/>
    </ligand>
</feature>
<dbReference type="PANTHER" id="PTHR11995:SF14">
    <property type="entry name" value="NADH DEHYDROGENASE [UBIQUINONE] IRON-SULFUR PROTEIN 7, MITOCHONDRIAL"/>
    <property type="match status" value="1"/>
</dbReference>
<feature type="binding site" evidence="6">
    <location>
        <position position="34"/>
    </location>
    <ligand>
        <name>[4Fe-4S] cluster</name>
        <dbReference type="ChEBI" id="CHEBI:49883"/>
    </ligand>
</feature>
<dbReference type="GO" id="GO:0009060">
    <property type="term" value="P:aerobic respiration"/>
    <property type="evidence" value="ECO:0007669"/>
    <property type="project" value="TreeGrafter"/>
</dbReference>
<keyword evidence="6" id="KW-0830">Ubiquinone</keyword>
<keyword evidence="10" id="KW-1185">Reference proteome</keyword>
<comment type="subcellular location">
    <subcellularLocation>
        <location evidence="6">Cell membrane</location>
        <topology evidence="6">Peripheral membrane protein</topology>
        <orientation evidence="6">Cytoplasmic side</orientation>
    </subcellularLocation>
</comment>
<evidence type="ECO:0000313" key="9">
    <source>
        <dbReference type="EMBL" id="OZC03446.1"/>
    </source>
</evidence>
<dbReference type="FunCoup" id="A0A259U0I1">
    <property type="interactions" value="362"/>
</dbReference>
<proteinExistence type="inferred from homology"/>
<keyword evidence="3 6" id="KW-0874">Quinone</keyword>
<reference evidence="9 10" key="1">
    <citation type="submission" date="2016-11" db="EMBL/GenBank/DDBJ databases">
        <title>Study of marine rhodopsin-containing bacteria.</title>
        <authorList>
            <person name="Yoshizawa S."/>
            <person name="Kumagai Y."/>
            <person name="Kogure K."/>
        </authorList>
    </citation>
    <scope>NUCLEOTIDE SEQUENCE [LARGE SCALE GENOMIC DNA]</scope>
    <source>
        <strain evidence="9 10">SG-29</strain>
    </source>
</reference>
<dbReference type="EC" id="7.1.1.-" evidence="6"/>
<evidence type="ECO:0000256" key="4">
    <source>
        <dbReference type="ARBA" id="ARBA00022967"/>
    </source>
</evidence>
<keyword evidence="2 6" id="KW-0813">Transport</keyword>
<sequence length="177" mass="19359">MFSEEGGFLTTSVDAVVNWARSNSLMPMPMGLACCAIEMMGFAGPKYDVARFGSEAMRFSPRQADLMIVAGWCSHKMAHTVRRIWDQMAGPKWCIAQGACASTGGMHRCYGVVQGIDNFLPVDVYIPGCPPRPEAVLHALMDIQEKIRAEQSVANEAHDLSGLVVKPTDEERRLIAA</sequence>
<evidence type="ECO:0000256" key="2">
    <source>
        <dbReference type="ARBA" id="ARBA00022448"/>
    </source>
</evidence>
<evidence type="ECO:0000259" key="8">
    <source>
        <dbReference type="Pfam" id="PF01058"/>
    </source>
</evidence>
<feature type="binding site" evidence="6">
    <location>
        <position position="129"/>
    </location>
    <ligand>
        <name>[4Fe-4S] cluster</name>
        <dbReference type="ChEBI" id="CHEBI:49883"/>
    </ligand>
</feature>
<dbReference type="InterPro" id="IPR006137">
    <property type="entry name" value="NADH_UbQ_OxRdtase-like_20kDa"/>
</dbReference>
<comment type="similarity">
    <text evidence="1 6 7">Belongs to the complex I 20 kDa subunit family.</text>
</comment>
<dbReference type="RefSeq" id="WP_094548818.1">
    <property type="nucleotide sequence ID" value="NZ_MQWB01000001.1"/>
</dbReference>
<protein>
    <recommendedName>
        <fullName evidence="6">NADH-quinone oxidoreductase subunit B</fullName>
        <ecNumber evidence="6">7.1.1.-</ecNumber>
    </recommendedName>
    <alternativeName>
        <fullName evidence="6">NADH dehydrogenase I subunit B</fullName>
    </alternativeName>
    <alternativeName>
        <fullName evidence="6">NDH-1 subunit B</fullName>
    </alternativeName>
</protein>
<gene>
    <name evidence="6" type="primary">nuoB</name>
    <name evidence="9" type="ORF">BSZ36_10925</name>
</gene>
<dbReference type="FunFam" id="3.40.50.12280:FF:000002">
    <property type="entry name" value="NADH-quinone oxidoreductase subunit B"/>
    <property type="match status" value="1"/>
</dbReference>
<evidence type="ECO:0000256" key="3">
    <source>
        <dbReference type="ARBA" id="ARBA00022719"/>
    </source>
</evidence>
<comment type="function">
    <text evidence="6">NDH-1 shuttles electrons from NADH, via FMN and iron-sulfur (Fe-S) centers, to quinones in the respiratory chain. The immediate electron acceptor for the enzyme in this species is believed to be ubiquinone. Couples the redox reaction to proton translocation (for every two electrons transferred, four hydrogen ions are translocated across the cytoplasmic membrane), and thus conserves the redox energy in a proton gradient.</text>
</comment>
<keyword evidence="4 6" id="KW-1278">Translocase</keyword>
<keyword evidence="6" id="KW-0472">Membrane</keyword>